<dbReference type="GO" id="GO:0009307">
    <property type="term" value="P:DNA restriction-modification system"/>
    <property type="evidence" value="ECO:0007669"/>
    <property type="project" value="UniProtKB-KW"/>
</dbReference>
<dbReference type="EMBL" id="PPDF01000008">
    <property type="protein sequence ID" value="PQL25513.1"/>
    <property type="molecule type" value="Genomic_DNA"/>
</dbReference>
<comment type="similarity">
    <text evidence="1">Belongs to the N(4)/N(6)-methyltransferase family.</text>
</comment>
<dbReference type="GO" id="GO:0003677">
    <property type="term" value="F:DNA binding"/>
    <property type="evidence" value="ECO:0007669"/>
    <property type="project" value="InterPro"/>
</dbReference>
<dbReference type="InterPro" id="IPR002941">
    <property type="entry name" value="DNA_methylase_N4/N6"/>
</dbReference>
<evidence type="ECO:0000313" key="9">
    <source>
        <dbReference type="Proteomes" id="UP000238877"/>
    </source>
</evidence>
<sequence length="684" mass="78205">MIKDVLAANELVEPNQKEIHILKENFPSCFRADGTFDMIRFSEFLKDKIDISHEGYELKFLGKNYAKMLASLDTETVIIPDEEHNILPENANSKNIYISGDNLDALKHLLKSYAGRVKCIYIDPPYNTGSDGFVYNDKFNFTAESLVEKLSIDEEQANHIIDLTTRGRASHSAWLTFMLPRLQLAKDLLSKDGVIFISIDDNEVSNLRLLCDDIFGAENFISCLSVENNPKGRKNSDFIAVSSEYCLIYSKNKELAHFIENVPKAASDMILDENGNYVHNSGKRVLVGENSFNNLVSNVESDKNYSVYYKKETNDLVTKKEIVGEIDKKLVSAGYVRYASVRDGSLIENTYTAQKLTELFKNSALDFSTEKIYEKNYADTIRMKSQLVNRKYEAIVNGVKKDYSMELTTTGAGTYLKQLLSTEAPVFSAPKNMGFLKLLFTLLEDDEFYIVDFFSGSASSADAVMHLNEELNKKIHFIAIQLPEDLDSKLKYATGDDKKSAKNAIRFLDRQKRPHTLDYIGIERIIASSLKIKERNPNTTVDLGFKHYTLTEVDQDTLDKMEKFDSNELITDITVYNKFHTSTILTTWLVHDNYGFVNDCKIVNLAEYTAYWCENHLYFINPGITEDAIKSLIEKYNMEGTFNPQNIVLFGYSFNYVEMENLKTNVKILRDSEKNLKINFDIRY</sequence>
<dbReference type="PIRSF" id="PIRSF015855">
    <property type="entry name" value="TypeIII_Mtase_mKpnI"/>
    <property type="match status" value="1"/>
</dbReference>
<accession>A0A2S7ZQF2</accession>
<dbReference type="Pfam" id="PF01555">
    <property type="entry name" value="N6_N4_Mtase"/>
    <property type="match status" value="1"/>
</dbReference>
<evidence type="ECO:0000256" key="5">
    <source>
        <dbReference type="ARBA" id="ARBA00022747"/>
    </source>
</evidence>
<dbReference type="GO" id="GO:0008170">
    <property type="term" value="F:N-methyltransferase activity"/>
    <property type="evidence" value="ECO:0007669"/>
    <property type="project" value="InterPro"/>
</dbReference>
<keyword evidence="8" id="KW-0540">Nuclease</keyword>
<keyword evidence="5" id="KW-0680">Restriction system</keyword>
<dbReference type="Pfam" id="PF18273">
    <property type="entry name" value="T3RM_EcoP15I_C"/>
    <property type="match status" value="1"/>
</dbReference>
<organism evidence="8 9">
    <name type="scientific">Veillonella tobetsuensis</name>
    <dbReference type="NCBI Taxonomy" id="1110546"/>
    <lineage>
        <taxon>Bacteria</taxon>
        <taxon>Bacillati</taxon>
        <taxon>Bacillota</taxon>
        <taxon>Negativicutes</taxon>
        <taxon>Veillonellales</taxon>
        <taxon>Veillonellaceae</taxon>
        <taxon>Veillonella</taxon>
    </lineage>
</organism>
<reference evidence="8 9" key="1">
    <citation type="submission" date="2018-01" db="EMBL/GenBank/DDBJ databases">
        <title>Draft genome sequences of clinical isolates and type strains of oral Veillonella including Veillonella infantum sp., nov.</title>
        <authorList>
            <person name="Mashima I."/>
            <person name="Liao Y.-C."/>
            <person name="Sabharwal A."/>
            <person name="Haase E.M."/>
            <person name="Nakazawa F."/>
            <person name="Scannapieco F.A."/>
        </authorList>
    </citation>
    <scope>NUCLEOTIDE SEQUENCE [LARGE SCALE GENOMIC DNA]</scope>
    <source>
        <strain evidence="8 9">Y6</strain>
    </source>
</reference>
<dbReference type="REBASE" id="261525">
    <property type="entry name" value="M.VtoY6ORF5385P"/>
</dbReference>
<proteinExistence type="inferred from homology"/>
<evidence type="ECO:0000256" key="1">
    <source>
        <dbReference type="ARBA" id="ARBA00006594"/>
    </source>
</evidence>
<dbReference type="InterPro" id="IPR029063">
    <property type="entry name" value="SAM-dependent_MTases_sf"/>
</dbReference>
<dbReference type="AlphaFoldDB" id="A0A2S7ZQF2"/>
<dbReference type="GO" id="GO:0004519">
    <property type="term" value="F:endonuclease activity"/>
    <property type="evidence" value="ECO:0007669"/>
    <property type="project" value="UniProtKB-KW"/>
</dbReference>
<feature type="domain" description="Type III R-M EcoP15I C-terminal" evidence="7">
    <location>
        <begin position="581"/>
        <end position="676"/>
    </location>
</feature>
<keyword evidence="8" id="KW-0255">Endonuclease</keyword>
<keyword evidence="4" id="KW-0949">S-adenosyl-L-methionine</keyword>
<dbReference type="RefSeq" id="WP_105092904.1">
    <property type="nucleotide sequence ID" value="NZ_PPDF01000008.1"/>
</dbReference>
<evidence type="ECO:0000256" key="3">
    <source>
        <dbReference type="ARBA" id="ARBA00022679"/>
    </source>
</evidence>
<comment type="caution">
    <text evidence="8">The sequence shown here is derived from an EMBL/GenBank/DDBJ whole genome shotgun (WGS) entry which is preliminary data.</text>
</comment>
<feature type="domain" description="DNA methylase N-4/N-6" evidence="6">
    <location>
        <begin position="117"/>
        <end position="523"/>
    </location>
</feature>
<keyword evidence="2" id="KW-0489">Methyltransferase</keyword>
<dbReference type="SUPFAM" id="SSF53335">
    <property type="entry name" value="S-adenosyl-L-methionine-dependent methyltransferases"/>
    <property type="match status" value="1"/>
</dbReference>
<evidence type="ECO:0000256" key="4">
    <source>
        <dbReference type="ARBA" id="ARBA00022691"/>
    </source>
</evidence>
<gene>
    <name evidence="8" type="ORF">VTHSUH11_05385</name>
</gene>
<dbReference type="GO" id="GO:0032259">
    <property type="term" value="P:methylation"/>
    <property type="evidence" value="ECO:0007669"/>
    <property type="project" value="UniProtKB-KW"/>
</dbReference>
<dbReference type="InterPro" id="IPR041405">
    <property type="entry name" value="T3RM_EcoP15I_C"/>
</dbReference>
<keyword evidence="8" id="KW-0378">Hydrolase</keyword>
<name>A0A2S7ZQF2_9FIRM</name>
<protein>
    <submittedName>
        <fullName evidence="8">Restriction endonuclease subunit M</fullName>
    </submittedName>
</protein>
<dbReference type="InterPro" id="IPR002052">
    <property type="entry name" value="DNA_methylase_N6_adenine_CS"/>
</dbReference>
<dbReference type="PROSITE" id="PS00092">
    <property type="entry name" value="N6_MTASE"/>
    <property type="match status" value="1"/>
</dbReference>
<dbReference type="InterPro" id="IPR002295">
    <property type="entry name" value="N4/N6-MTase_EcoPI_Mod-like"/>
</dbReference>
<dbReference type="Gene3D" id="3.40.50.150">
    <property type="entry name" value="Vaccinia Virus protein VP39"/>
    <property type="match status" value="1"/>
</dbReference>
<dbReference type="PRINTS" id="PR00506">
    <property type="entry name" value="D21N6MTFRASE"/>
</dbReference>
<keyword evidence="3" id="KW-0808">Transferase</keyword>
<evidence type="ECO:0000259" key="7">
    <source>
        <dbReference type="Pfam" id="PF18273"/>
    </source>
</evidence>
<evidence type="ECO:0000313" key="8">
    <source>
        <dbReference type="EMBL" id="PQL25513.1"/>
    </source>
</evidence>
<dbReference type="Proteomes" id="UP000238877">
    <property type="component" value="Unassembled WGS sequence"/>
</dbReference>
<evidence type="ECO:0000259" key="6">
    <source>
        <dbReference type="Pfam" id="PF01555"/>
    </source>
</evidence>
<evidence type="ECO:0000256" key="2">
    <source>
        <dbReference type="ARBA" id="ARBA00022603"/>
    </source>
</evidence>